<protein>
    <recommendedName>
        <fullName evidence="3">C2H2-type domain-containing protein</fullName>
    </recommendedName>
</protein>
<dbReference type="InterPro" id="IPR036236">
    <property type="entry name" value="Znf_C2H2_sf"/>
</dbReference>
<organism evidence="4 5">
    <name type="scientific">Synaphobranchus kaupii</name>
    <name type="common">Kaup's arrowtooth eel</name>
    <dbReference type="NCBI Taxonomy" id="118154"/>
    <lineage>
        <taxon>Eukaryota</taxon>
        <taxon>Metazoa</taxon>
        <taxon>Chordata</taxon>
        <taxon>Craniata</taxon>
        <taxon>Vertebrata</taxon>
        <taxon>Euteleostomi</taxon>
        <taxon>Actinopterygii</taxon>
        <taxon>Neopterygii</taxon>
        <taxon>Teleostei</taxon>
        <taxon>Anguilliformes</taxon>
        <taxon>Synaphobranchidae</taxon>
        <taxon>Synaphobranchus</taxon>
    </lineage>
</organism>
<evidence type="ECO:0000313" key="4">
    <source>
        <dbReference type="EMBL" id="KAJ8377155.1"/>
    </source>
</evidence>
<evidence type="ECO:0000256" key="2">
    <source>
        <dbReference type="SAM" id="MobiDB-lite"/>
    </source>
</evidence>
<feature type="domain" description="C2H2-type" evidence="3">
    <location>
        <begin position="259"/>
        <end position="286"/>
    </location>
</feature>
<proteinExistence type="predicted"/>
<dbReference type="InterPro" id="IPR013087">
    <property type="entry name" value="Znf_C2H2_type"/>
</dbReference>
<dbReference type="Gene3D" id="3.30.160.60">
    <property type="entry name" value="Classic Zinc Finger"/>
    <property type="match status" value="1"/>
</dbReference>
<dbReference type="AlphaFoldDB" id="A0A9Q1G846"/>
<sequence length="290" mass="33069">MRCSDGAHDRKDSTLHDQLCRIHPALSLRDWWIPQSSLNQISNQSLCFTARALRPASSGEDVKTEPVMDSTDYSGVELRSSLVKSEEIEESIERKNGYGASREEKLIFFNIKEEEEEGGERLREEVKRKDGVKYEEDEVFEWKEEKEREGNEMEQAPKTDRGLNKEGIPEKQEEEGSSSLVTSCLLKQPRVPSPGSPIISSRKGQSEVFACSQCPFSHIEEVKLHQHIEKVHPEEHSSILRTSGNLKSHQRVHRRDCLFHCFQCGKGFKESSALIEHQQNCTGDYPPLSS</sequence>
<accession>A0A9Q1G846</accession>
<dbReference type="PROSITE" id="PS50157">
    <property type="entry name" value="ZINC_FINGER_C2H2_2"/>
    <property type="match status" value="1"/>
</dbReference>
<comment type="caution">
    <text evidence="4">The sequence shown here is derived from an EMBL/GenBank/DDBJ whole genome shotgun (WGS) entry which is preliminary data.</text>
</comment>
<dbReference type="SMART" id="SM00355">
    <property type="entry name" value="ZnF_C2H2"/>
    <property type="match status" value="2"/>
</dbReference>
<keyword evidence="5" id="KW-1185">Reference proteome</keyword>
<feature type="compositionally biased region" description="Basic and acidic residues" evidence="2">
    <location>
        <begin position="144"/>
        <end position="171"/>
    </location>
</feature>
<dbReference type="EMBL" id="JAINUF010000002">
    <property type="protein sequence ID" value="KAJ8377155.1"/>
    <property type="molecule type" value="Genomic_DNA"/>
</dbReference>
<reference evidence="4" key="1">
    <citation type="journal article" date="2023" name="Science">
        <title>Genome structures resolve the early diversification of teleost fishes.</title>
        <authorList>
            <person name="Parey E."/>
            <person name="Louis A."/>
            <person name="Montfort J."/>
            <person name="Bouchez O."/>
            <person name="Roques C."/>
            <person name="Iampietro C."/>
            <person name="Lluch J."/>
            <person name="Castinel A."/>
            <person name="Donnadieu C."/>
            <person name="Desvignes T."/>
            <person name="Floi Bucao C."/>
            <person name="Jouanno E."/>
            <person name="Wen M."/>
            <person name="Mejri S."/>
            <person name="Dirks R."/>
            <person name="Jansen H."/>
            <person name="Henkel C."/>
            <person name="Chen W.J."/>
            <person name="Zahm M."/>
            <person name="Cabau C."/>
            <person name="Klopp C."/>
            <person name="Thompson A.W."/>
            <person name="Robinson-Rechavi M."/>
            <person name="Braasch I."/>
            <person name="Lecointre G."/>
            <person name="Bobe J."/>
            <person name="Postlethwait J.H."/>
            <person name="Berthelot C."/>
            <person name="Roest Crollius H."/>
            <person name="Guiguen Y."/>
        </authorList>
    </citation>
    <scope>NUCLEOTIDE SEQUENCE</scope>
    <source>
        <strain evidence="4">WJC10195</strain>
    </source>
</reference>
<dbReference type="SUPFAM" id="SSF57667">
    <property type="entry name" value="beta-beta-alpha zinc fingers"/>
    <property type="match status" value="1"/>
</dbReference>
<evidence type="ECO:0000256" key="1">
    <source>
        <dbReference type="PROSITE-ProRule" id="PRU00042"/>
    </source>
</evidence>
<dbReference type="GO" id="GO:0008270">
    <property type="term" value="F:zinc ion binding"/>
    <property type="evidence" value="ECO:0007669"/>
    <property type="project" value="UniProtKB-KW"/>
</dbReference>
<keyword evidence="1" id="KW-0863">Zinc-finger</keyword>
<keyword evidence="1" id="KW-0862">Zinc</keyword>
<name>A0A9Q1G846_SYNKA</name>
<evidence type="ECO:0000259" key="3">
    <source>
        <dbReference type="PROSITE" id="PS50157"/>
    </source>
</evidence>
<evidence type="ECO:0000313" key="5">
    <source>
        <dbReference type="Proteomes" id="UP001152622"/>
    </source>
</evidence>
<feature type="region of interest" description="Disordered" evidence="2">
    <location>
        <begin position="144"/>
        <end position="179"/>
    </location>
</feature>
<gene>
    <name evidence="4" type="ORF">SKAU_G00077350</name>
</gene>
<dbReference type="Proteomes" id="UP001152622">
    <property type="component" value="Chromosome 2"/>
</dbReference>
<dbReference type="OrthoDB" id="9439903at2759"/>
<keyword evidence="1" id="KW-0479">Metal-binding</keyword>